<protein>
    <recommendedName>
        <fullName evidence="8">Proteasomal ubiquitin receptor ADRM1 homolog</fullName>
    </recommendedName>
</protein>
<evidence type="ECO:0000256" key="6">
    <source>
        <dbReference type="ARBA" id="ARBA00023242"/>
    </source>
</evidence>
<name>A0AAN9TUI7_9HEMI</name>
<evidence type="ECO:0000313" key="12">
    <source>
        <dbReference type="EMBL" id="KAK7603166.1"/>
    </source>
</evidence>
<organism evidence="12 13">
    <name type="scientific">Parthenolecanium corni</name>
    <dbReference type="NCBI Taxonomy" id="536013"/>
    <lineage>
        <taxon>Eukaryota</taxon>
        <taxon>Metazoa</taxon>
        <taxon>Ecdysozoa</taxon>
        <taxon>Arthropoda</taxon>
        <taxon>Hexapoda</taxon>
        <taxon>Insecta</taxon>
        <taxon>Pterygota</taxon>
        <taxon>Neoptera</taxon>
        <taxon>Paraneoptera</taxon>
        <taxon>Hemiptera</taxon>
        <taxon>Sternorrhyncha</taxon>
        <taxon>Coccoidea</taxon>
        <taxon>Coccidae</taxon>
        <taxon>Parthenolecanium</taxon>
    </lineage>
</organism>
<comment type="function">
    <text evidence="7">May function as a proteasomal ubiquitin receptor. May promote the deubiquitinating activity associated with the 26S proteasome.</text>
</comment>
<keyword evidence="6" id="KW-0539">Nucleus</keyword>
<gene>
    <name evidence="12" type="ORF">V9T40_003165</name>
</gene>
<dbReference type="CDD" id="cd13314">
    <property type="entry name" value="PH_Rpn13"/>
    <property type="match status" value="1"/>
</dbReference>
<dbReference type="InterPro" id="IPR006773">
    <property type="entry name" value="Rpn13/ADRM1"/>
</dbReference>
<feature type="region of interest" description="Disordered" evidence="9">
    <location>
        <begin position="121"/>
        <end position="149"/>
    </location>
</feature>
<dbReference type="GO" id="GO:0005634">
    <property type="term" value="C:nucleus"/>
    <property type="evidence" value="ECO:0007669"/>
    <property type="project" value="UniProtKB-SubCell"/>
</dbReference>
<dbReference type="Pfam" id="PF16550">
    <property type="entry name" value="RPN13_C"/>
    <property type="match status" value="1"/>
</dbReference>
<comment type="subcellular location">
    <subcellularLocation>
        <location evidence="2">Cytoplasm</location>
    </subcellularLocation>
    <subcellularLocation>
        <location evidence="1">Nucleus</location>
    </subcellularLocation>
</comment>
<reference evidence="12 13" key="1">
    <citation type="submission" date="2024-03" db="EMBL/GenBank/DDBJ databases">
        <title>Adaptation during the transition from Ophiocordyceps entomopathogen to insect associate is accompanied by gene loss and intensified selection.</title>
        <authorList>
            <person name="Ward C.M."/>
            <person name="Onetto C.A."/>
            <person name="Borneman A.R."/>
        </authorList>
    </citation>
    <scope>NUCLEOTIDE SEQUENCE [LARGE SCALE GENOMIC DNA]</scope>
    <source>
        <strain evidence="12">AWRI1</strain>
        <tissue evidence="12">Single Adult Female</tissue>
    </source>
</reference>
<evidence type="ECO:0000256" key="7">
    <source>
        <dbReference type="ARBA" id="ARBA00054744"/>
    </source>
</evidence>
<dbReference type="PANTHER" id="PTHR12225">
    <property type="entry name" value="ADHESION REGULATING MOLECULE 1 110 KDA CELL MEMBRANE GLYCOPROTEIN"/>
    <property type="match status" value="1"/>
</dbReference>
<feature type="compositionally biased region" description="Low complexity" evidence="9">
    <location>
        <begin position="184"/>
        <end position="247"/>
    </location>
</feature>
<dbReference type="Pfam" id="PF04683">
    <property type="entry name" value="Rpn13_ADRM1_Pru"/>
    <property type="match status" value="1"/>
</dbReference>
<dbReference type="PROSITE" id="PS51917">
    <property type="entry name" value="PRU"/>
    <property type="match status" value="1"/>
</dbReference>
<feature type="domain" description="Pru" evidence="11">
    <location>
        <begin position="14"/>
        <end position="127"/>
    </location>
</feature>
<keyword evidence="4" id="KW-0963">Cytoplasm</keyword>
<dbReference type="InterPro" id="IPR038108">
    <property type="entry name" value="RPN13_DEUBAD_sf"/>
</dbReference>
<evidence type="ECO:0000259" key="11">
    <source>
        <dbReference type="PROSITE" id="PS51917"/>
    </source>
</evidence>
<dbReference type="GO" id="GO:0008541">
    <property type="term" value="C:proteasome regulatory particle, lid subcomplex"/>
    <property type="evidence" value="ECO:0007669"/>
    <property type="project" value="TreeGrafter"/>
</dbReference>
<feature type="region of interest" description="Disordered" evidence="9">
    <location>
        <begin position="176"/>
        <end position="247"/>
    </location>
</feature>
<evidence type="ECO:0000256" key="1">
    <source>
        <dbReference type="ARBA" id="ARBA00004123"/>
    </source>
</evidence>
<dbReference type="EMBL" id="JBBCAQ010000006">
    <property type="protein sequence ID" value="KAK7603166.1"/>
    <property type="molecule type" value="Genomic_DNA"/>
</dbReference>
<feature type="compositionally biased region" description="Basic and acidic residues" evidence="9">
    <location>
        <begin position="375"/>
        <end position="409"/>
    </location>
</feature>
<dbReference type="Proteomes" id="UP001367676">
    <property type="component" value="Unassembled WGS sequence"/>
</dbReference>
<feature type="region of interest" description="Disordered" evidence="9">
    <location>
        <begin position="371"/>
        <end position="409"/>
    </location>
</feature>
<evidence type="ECO:0000256" key="4">
    <source>
        <dbReference type="ARBA" id="ARBA00022490"/>
    </source>
</evidence>
<dbReference type="FunFam" id="2.30.29.70:FF:000001">
    <property type="entry name" value="Proteasomal ubiquitin receptor ADRM1"/>
    <property type="match status" value="1"/>
</dbReference>
<proteinExistence type="inferred from homology"/>
<keyword evidence="5" id="KW-0647">Proteasome</keyword>
<comment type="similarity">
    <text evidence="3">Belongs to the ADRM1 family.</text>
</comment>
<sequence>MSSNALFAPSHSRNQQKHLVEFKAGKMNLKGNMVHPDKRKGLLYVYQSDDALMHFCWKDRQTGTVEDDLIIFPDDCEFKHVPACTTGRVYLLKFKTSNRKFFFWVQEGKTDKDEENCRRINEVLNNPPSLNSSRSSGGGGGSGAHDGELHNLLNNMSQQQLMQLFGNVGQMGGISSLLGTMNRPSASSNRSSTSGSSTSANSSTKPASSSTTSSVSKSASKPVSSPAESKSSATSGSTSTTGSSTSSIQLSDLQNFLSGLGVPGNAESPNIPPVDLSTALTSDSIQSILNNPDAVKELQKFLPAENDSANQEENLRSTISCPQFQQALRTFSSALQSGQLGPVVQQFEVGSEAVSAANQGNMEEFIRALQNARIDGNEPGKQPEKRKTSEDSGTEAKKKDNKDDKATDE</sequence>
<dbReference type="GO" id="GO:0061133">
    <property type="term" value="F:endopeptidase activator activity"/>
    <property type="evidence" value="ECO:0007669"/>
    <property type="project" value="TreeGrafter"/>
</dbReference>
<evidence type="ECO:0000256" key="2">
    <source>
        <dbReference type="ARBA" id="ARBA00004496"/>
    </source>
</evidence>
<keyword evidence="13" id="KW-1185">Reference proteome</keyword>
<dbReference type="PANTHER" id="PTHR12225:SF0">
    <property type="entry name" value="PROTEASOMAL UBIQUITIN RECEPTOR ADRM1"/>
    <property type="match status" value="1"/>
</dbReference>
<feature type="domain" description="DEUBAD" evidence="10">
    <location>
        <begin position="266"/>
        <end position="379"/>
    </location>
</feature>
<dbReference type="GO" id="GO:0070628">
    <property type="term" value="F:proteasome binding"/>
    <property type="evidence" value="ECO:0007669"/>
    <property type="project" value="TreeGrafter"/>
</dbReference>
<dbReference type="InterPro" id="IPR038633">
    <property type="entry name" value="Rpn13/ADRM1_Pru_sf"/>
</dbReference>
<evidence type="ECO:0000256" key="8">
    <source>
        <dbReference type="ARBA" id="ARBA00070663"/>
    </source>
</evidence>
<evidence type="ECO:0000259" key="10">
    <source>
        <dbReference type="PROSITE" id="PS51916"/>
    </source>
</evidence>
<evidence type="ECO:0000313" key="13">
    <source>
        <dbReference type="Proteomes" id="UP001367676"/>
    </source>
</evidence>
<accession>A0AAN9TUI7</accession>
<dbReference type="InterPro" id="IPR032368">
    <property type="entry name" value="RPN13_DEUBAD"/>
</dbReference>
<dbReference type="AlphaFoldDB" id="A0AAN9TUI7"/>
<evidence type="ECO:0000256" key="3">
    <source>
        <dbReference type="ARBA" id="ARBA00009216"/>
    </source>
</evidence>
<dbReference type="Gene3D" id="1.10.2020.20">
    <property type="match status" value="1"/>
</dbReference>
<evidence type="ECO:0000256" key="5">
    <source>
        <dbReference type="ARBA" id="ARBA00022942"/>
    </source>
</evidence>
<comment type="caution">
    <text evidence="12">The sequence shown here is derived from an EMBL/GenBank/DDBJ whole genome shotgun (WGS) entry which is preliminary data.</text>
</comment>
<evidence type="ECO:0000256" key="9">
    <source>
        <dbReference type="SAM" id="MobiDB-lite"/>
    </source>
</evidence>
<dbReference type="Gene3D" id="2.30.29.70">
    <property type="entry name" value="Proteasomal ubiquitin receptor Rpn13/ADRM1"/>
    <property type="match status" value="1"/>
</dbReference>
<dbReference type="InterPro" id="IPR044867">
    <property type="entry name" value="DEUBAD_dom"/>
</dbReference>
<dbReference type="GO" id="GO:0005737">
    <property type="term" value="C:cytoplasm"/>
    <property type="evidence" value="ECO:0007669"/>
    <property type="project" value="UniProtKB-SubCell"/>
</dbReference>
<dbReference type="PROSITE" id="PS51916">
    <property type="entry name" value="DEUBAD"/>
    <property type="match status" value="1"/>
</dbReference>
<dbReference type="InterPro" id="IPR044868">
    <property type="entry name" value="Rpn13/ADRM1_Pru"/>
</dbReference>